<dbReference type="PANTHER" id="PTHR33446:SF2">
    <property type="entry name" value="PROTEIN TONB"/>
    <property type="match status" value="1"/>
</dbReference>
<keyword evidence="5" id="KW-0997">Cell inner membrane</keyword>
<keyword evidence="4" id="KW-1003">Cell membrane</keyword>
<gene>
    <name evidence="13" type="ORF">SAMN04488038_10369</name>
</gene>
<feature type="domain" description="TonB C-terminal" evidence="12">
    <location>
        <begin position="122"/>
        <end position="216"/>
    </location>
</feature>
<dbReference type="Proteomes" id="UP000199233">
    <property type="component" value="Unassembled WGS sequence"/>
</dbReference>
<feature type="compositionally biased region" description="Pro residues" evidence="10">
    <location>
        <begin position="101"/>
        <end position="111"/>
    </location>
</feature>
<name>A0A1H9CIS4_9GAMM</name>
<dbReference type="GO" id="GO:0015031">
    <property type="term" value="P:protein transport"/>
    <property type="evidence" value="ECO:0007669"/>
    <property type="project" value="UniProtKB-KW"/>
</dbReference>
<proteinExistence type="inferred from homology"/>
<keyword evidence="3" id="KW-0813">Transport</keyword>
<dbReference type="InterPro" id="IPR051045">
    <property type="entry name" value="TonB-dependent_transducer"/>
</dbReference>
<dbReference type="InterPro" id="IPR006260">
    <property type="entry name" value="TonB/TolA_C"/>
</dbReference>
<evidence type="ECO:0000256" key="2">
    <source>
        <dbReference type="ARBA" id="ARBA00006555"/>
    </source>
</evidence>
<dbReference type="SUPFAM" id="SSF74653">
    <property type="entry name" value="TolA/TonB C-terminal domain"/>
    <property type="match status" value="1"/>
</dbReference>
<keyword evidence="6 11" id="KW-0812">Transmembrane</keyword>
<evidence type="ECO:0000256" key="7">
    <source>
        <dbReference type="ARBA" id="ARBA00022927"/>
    </source>
</evidence>
<comment type="similarity">
    <text evidence="2">Belongs to the TonB family.</text>
</comment>
<dbReference type="AlphaFoldDB" id="A0A1H9CIS4"/>
<feature type="transmembrane region" description="Helical" evidence="11">
    <location>
        <begin position="25"/>
        <end position="41"/>
    </location>
</feature>
<evidence type="ECO:0000256" key="9">
    <source>
        <dbReference type="ARBA" id="ARBA00023136"/>
    </source>
</evidence>
<dbReference type="RefSeq" id="WP_093282636.1">
    <property type="nucleotide sequence ID" value="NZ_FOFS01000003.1"/>
</dbReference>
<keyword evidence="9 11" id="KW-0472">Membrane</keyword>
<dbReference type="NCBIfam" id="TIGR01352">
    <property type="entry name" value="tonB_Cterm"/>
    <property type="match status" value="1"/>
</dbReference>
<evidence type="ECO:0000313" key="14">
    <source>
        <dbReference type="Proteomes" id="UP000199233"/>
    </source>
</evidence>
<evidence type="ECO:0000256" key="4">
    <source>
        <dbReference type="ARBA" id="ARBA00022475"/>
    </source>
</evidence>
<sequence>MSAVASAALPGYLRGAPGRGRQLPALLLIVVLHALALLLLLRMREAPGPQPAPTLMVSLISAAPPEVPPPPPPAQRKPLPRPQLIAAPQAAPADMVAPPMEESPPPPAPTVPEPPAAPAVIPPSFVAAYLNNPAPSYPSLSIRLREQGTVLLLVLVSAEGRAGQVQVEQSSGFARLDAAAVDVVRQRWRFVPARQGEQAVSAWVRIPLSFELKKHE</sequence>
<evidence type="ECO:0000256" key="11">
    <source>
        <dbReference type="SAM" id="Phobius"/>
    </source>
</evidence>
<dbReference type="Pfam" id="PF03544">
    <property type="entry name" value="TonB_C"/>
    <property type="match status" value="1"/>
</dbReference>
<dbReference type="PANTHER" id="PTHR33446">
    <property type="entry name" value="PROTEIN TONB-RELATED"/>
    <property type="match status" value="1"/>
</dbReference>
<evidence type="ECO:0000256" key="5">
    <source>
        <dbReference type="ARBA" id="ARBA00022519"/>
    </source>
</evidence>
<evidence type="ECO:0000256" key="8">
    <source>
        <dbReference type="ARBA" id="ARBA00022989"/>
    </source>
</evidence>
<dbReference type="GO" id="GO:0031992">
    <property type="term" value="F:energy transducer activity"/>
    <property type="evidence" value="ECO:0007669"/>
    <property type="project" value="TreeGrafter"/>
</dbReference>
<keyword evidence="7" id="KW-0653">Protein transport</keyword>
<evidence type="ECO:0000256" key="6">
    <source>
        <dbReference type="ARBA" id="ARBA00022692"/>
    </source>
</evidence>
<dbReference type="OrthoDB" id="9792439at2"/>
<keyword evidence="8 11" id="KW-1133">Transmembrane helix</keyword>
<dbReference type="EMBL" id="FOFS01000003">
    <property type="protein sequence ID" value="SEQ01130.1"/>
    <property type="molecule type" value="Genomic_DNA"/>
</dbReference>
<evidence type="ECO:0000259" key="12">
    <source>
        <dbReference type="PROSITE" id="PS52015"/>
    </source>
</evidence>
<dbReference type="GO" id="GO:0055085">
    <property type="term" value="P:transmembrane transport"/>
    <property type="evidence" value="ECO:0007669"/>
    <property type="project" value="InterPro"/>
</dbReference>
<feature type="region of interest" description="Disordered" evidence="10">
    <location>
        <begin position="90"/>
        <end position="111"/>
    </location>
</feature>
<feature type="compositionally biased region" description="Low complexity" evidence="10">
    <location>
        <begin position="90"/>
        <end position="100"/>
    </location>
</feature>
<organism evidence="13 14">
    <name type="scientific">Solimonas aquatica</name>
    <dbReference type="NCBI Taxonomy" id="489703"/>
    <lineage>
        <taxon>Bacteria</taxon>
        <taxon>Pseudomonadati</taxon>
        <taxon>Pseudomonadota</taxon>
        <taxon>Gammaproteobacteria</taxon>
        <taxon>Nevskiales</taxon>
        <taxon>Nevskiaceae</taxon>
        <taxon>Solimonas</taxon>
    </lineage>
</organism>
<dbReference type="PROSITE" id="PS52015">
    <property type="entry name" value="TONB_CTD"/>
    <property type="match status" value="1"/>
</dbReference>
<dbReference type="InterPro" id="IPR037682">
    <property type="entry name" value="TonB_C"/>
</dbReference>
<dbReference type="GO" id="GO:0098797">
    <property type="term" value="C:plasma membrane protein complex"/>
    <property type="evidence" value="ECO:0007669"/>
    <property type="project" value="TreeGrafter"/>
</dbReference>
<reference evidence="13 14" key="1">
    <citation type="submission" date="2016-10" db="EMBL/GenBank/DDBJ databases">
        <authorList>
            <person name="de Groot N.N."/>
        </authorList>
    </citation>
    <scope>NUCLEOTIDE SEQUENCE [LARGE SCALE GENOMIC DNA]</scope>
    <source>
        <strain evidence="13 14">DSM 25927</strain>
    </source>
</reference>
<keyword evidence="14" id="KW-1185">Reference proteome</keyword>
<accession>A0A1H9CIS4</accession>
<dbReference type="Gene3D" id="3.30.1150.10">
    <property type="match status" value="1"/>
</dbReference>
<evidence type="ECO:0000256" key="1">
    <source>
        <dbReference type="ARBA" id="ARBA00004383"/>
    </source>
</evidence>
<dbReference type="STRING" id="489703.SAMN04488038_10369"/>
<protein>
    <submittedName>
        <fullName evidence="13">Protein TonB</fullName>
    </submittedName>
</protein>
<evidence type="ECO:0000313" key="13">
    <source>
        <dbReference type="EMBL" id="SEQ01130.1"/>
    </source>
</evidence>
<comment type="subcellular location">
    <subcellularLocation>
        <location evidence="1">Cell inner membrane</location>
        <topology evidence="1">Single-pass membrane protein</topology>
        <orientation evidence="1">Periplasmic side</orientation>
    </subcellularLocation>
</comment>
<evidence type="ECO:0000256" key="10">
    <source>
        <dbReference type="SAM" id="MobiDB-lite"/>
    </source>
</evidence>
<evidence type="ECO:0000256" key="3">
    <source>
        <dbReference type="ARBA" id="ARBA00022448"/>
    </source>
</evidence>